<dbReference type="InterPro" id="IPR019489">
    <property type="entry name" value="Clp_ATPase_C"/>
</dbReference>
<dbReference type="PROSITE" id="PS00871">
    <property type="entry name" value="CLPAB_2"/>
    <property type="match status" value="1"/>
</dbReference>
<reference evidence="11 12" key="1">
    <citation type="submission" date="2014-03" db="EMBL/GenBank/DDBJ databases">
        <title>The genome of Kluyveromyces dobzhanskii.</title>
        <authorList>
            <person name="Nystedt B."/>
            <person name="Astrom S."/>
        </authorList>
    </citation>
    <scope>NUCLEOTIDE SEQUENCE [LARGE SCALE GENOMIC DNA]</scope>
    <source>
        <strain evidence="11 12">CBS 2104</strain>
    </source>
</reference>
<name>A0A0A8L9C7_9SACH</name>
<dbReference type="GO" id="GO:0016887">
    <property type="term" value="F:ATP hydrolysis activity"/>
    <property type="evidence" value="ECO:0007669"/>
    <property type="project" value="InterPro"/>
</dbReference>
<evidence type="ECO:0000256" key="6">
    <source>
        <dbReference type="RuleBase" id="RU004432"/>
    </source>
</evidence>
<dbReference type="InterPro" id="IPR050130">
    <property type="entry name" value="ClpA_ClpB"/>
</dbReference>
<keyword evidence="2" id="KW-0677">Repeat</keyword>
<dbReference type="SMART" id="SM01086">
    <property type="entry name" value="ClpB_D2-small"/>
    <property type="match status" value="1"/>
</dbReference>
<evidence type="ECO:0000256" key="8">
    <source>
        <dbReference type="SAM" id="MobiDB-lite"/>
    </source>
</evidence>
<dbReference type="InterPro" id="IPR028299">
    <property type="entry name" value="ClpA/B_CS2"/>
</dbReference>
<dbReference type="InterPro" id="IPR041546">
    <property type="entry name" value="ClpA/ClpB_AAA_lid"/>
</dbReference>
<dbReference type="OrthoDB" id="47330at2759"/>
<dbReference type="GO" id="GO:0043335">
    <property type="term" value="P:protein unfolding"/>
    <property type="evidence" value="ECO:0007669"/>
    <property type="project" value="TreeGrafter"/>
</dbReference>
<dbReference type="GO" id="GO:0034605">
    <property type="term" value="P:cellular response to heat"/>
    <property type="evidence" value="ECO:0007669"/>
    <property type="project" value="TreeGrafter"/>
</dbReference>
<accession>A0A0A8L9C7</accession>
<keyword evidence="5 6" id="KW-0143">Chaperone</keyword>
<evidence type="ECO:0000259" key="10">
    <source>
        <dbReference type="SMART" id="SM01086"/>
    </source>
</evidence>
<feature type="domain" description="Clp ATPase C-terminal" evidence="10">
    <location>
        <begin position="715"/>
        <end position="804"/>
    </location>
</feature>
<keyword evidence="3 6" id="KW-0547">Nucleotide-binding</keyword>
<proteinExistence type="inferred from homology"/>
<dbReference type="Pfam" id="PF00004">
    <property type="entry name" value="AAA"/>
    <property type="match status" value="1"/>
</dbReference>
<dbReference type="EMBL" id="CCBQ010000041">
    <property type="protein sequence ID" value="CDO94832.1"/>
    <property type="molecule type" value="Genomic_DNA"/>
</dbReference>
<dbReference type="Proteomes" id="UP000031516">
    <property type="component" value="Unassembled WGS sequence"/>
</dbReference>
<dbReference type="CDD" id="cd00009">
    <property type="entry name" value="AAA"/>
    <property type="match status" value="1"/>
</dbReference>
<dbReference type="SUPFAM" id="SSF52540">
    <property type="entry name" value="P-loop containing nucleoside triphosphate hydrolases"/>
    <property type="match status" value="2"/>
</dbReference>
<dbReference type="GO" id="GO:0042026">
    <property type="term" value="P:protein refolding"/>
    <property type="evidence" value="ECO:0007669"/>
    <property type="project" value="TreeGrafter"/>
</dbReference>
<protein>
    <submittedName>
        <fullName evidence="11">WGS project CCBQ000000000 data, contig 00008</fullName>
    </submittedName>
</protein>
<feature type="domain" description="AAA+ ATPase" evidence="9">
    <location>
        <begin position="146"/>
        <end position="289"/>
    </location>
</feature>
<evidence type="ECO:0000256" key="5">
    <source>
        <dbReference type="ARBA" id="ARBA00023186"/>
    </source>
</evidence>
<dbReference type="SMART" id="SM00382">
    <property type="entry name" value="AAA"/>
    <property type="match status" value="2"/>
</dbReference>
<dbReference type="GO" id="GO:0005524">
    <property type="term" value="F:ATP binding"/>
    <property type="evidence" value="ECO:0007669"/>
    <property type="project" value="UniProtKB-KW"/>
</dbReference>
<feature type="domain" description="AAA+ ATPase" evidence="9">
    <location>
        <begin position="542"/>
        <end position="683"/>
    </location>
</feature>
<organism evidence="11 12">
    <name type="scientific">Kluyveromyces dobzhanskii CBS 2104</name>
    <dbReference type="NCBI Taxonomy" id="1427455"/>
    <lineage>
        <taxon>Eukaryota</taxon>
        <taxon>Fungi</taxon>
        <taxon>Dikarya</taxon>
        <taxon>Ascomycota</taxon>
        <taxon>Saccharomycotina</taxon>
        <taxon>Saccharomycetes</taxon>
        <taxon>Saccharomycetales</taxon>
        <taxon>Saccharomycetaceae</taxon>
        <taxon>Kluyveromyces</taxon>
    </lineage>
</organism>
<dbReference type="PANTHER" id="PTHR11638:SF176">
    <property type="entry name" value="HEAT SHOCK PROTEIN 78, MITOCHONDRIAL"/>
    <property type="match status" value="1"/>
</dbReference>
<dbReference type="FunFam" id="1.10.8.60:FF:000017">
    <property type="entry name" value="ATP-dependent chaperone ClpB"/>
    <property type="match status" value="1"/>
</dbReference>
<keyword evidence="12" id="KW-1185">Reference proteome</keyword>
<evidence type="ECO:0000256" key="1">
    <source>
        <dbReference type="ARBA" id="ARBA00008675"/>
    </source>
</evidence>
<evidence type="ECO:0000259" key="9">
    <source>
        <dbReference type="SMART" id="SM00382"/>
    </source>
</evidence>
<dbReference type="FunFam" id="3.40.50.300:FF:000120">
    <property type="entry name" value="ATP-dependent chaperone ClpB"/>
    <property type="match status" value="1"/>
</dbReference>
<dbReference type="InterPro" id="IPR003959">
    <property type="entry name" value="ATPase_AAA_core"/>
</dbReference>
<dbReference type="Gene3D" id="3.40.50.300">
    <property type="entry name" value="P-loop containing nucleotide triphosphate hydrolases"/>
    <property type="match status" value="3"/>
</dbReference>
<dbReference type="AlphaFoldDB" id="A0A0A8L9C7"/>
<keyword evidence="4 6" id="KW-0067">ATP-binding</keyword>
<dbReference type="PANTHER" id="PTHR11638">
    <property type="entry name" value="ATP-DEPENDENT CLP PROTEASE"/>
    <property type="match status" value="1"/>
</dbReference>
<dbReference type="Pfam" id="PF07724">
    <property type="entry name" value="AAA_2"/>
    <property type="match status" value="1"/>
</dbReference>
<dbReference type="PROSITE" id="PS00870">
    <property type="entry name" value="CLPAB_1"/>
    <property type="match status" value="1"/>
</dbReference>
<dbReference type="FunFam" id="3.40.50.300:FF:000025">
    <property type="entry name" value="ATP-dependent Clp protease subunit"/>
    <property type="match status" value="1"/>
</dbReference>
<dbReference type="Pfam" id="PF17871">
    <property type="entry name" value="AAA_lid_9"/>
    <property type="match status" value="1"/>
</dbReference>
<dbReference type="CDD" id="cd19499">
    <property type="entry name" value="RecA-like_ClpB_Hsp104-like"/>
    <property type="match status" value="1"/>
</dbReference>
<evidence type="ECO:0000313" key="11">
    <source>
        <dbReference type="EMBL" id="CDO94832.1"/>
    </source>
</evidence>
<feature type="coiled-coil region" evidence="7">
    <location>
        <begin position="358"/>
        <end position="438"/>
    </location>
</feature>
<evidence type="ECO:0000256" key="3">
    <source>
        <dbReference type="ARBA" id="ARBA00022741"/>
    </source>
</evidence>
<keyword evidence="7" id="KW-0175">Coiled coil</keyword>
<dbReference type="InterPro" id="IPR018368">
    <property type="entry name" value="ClpA/B_CS1"/>
</dbReference>
<comment type="similarity">
    <text evidence="1 6">Belongs to the ClpA/ClpB family.</text>
</comment>
<dbReference type="InterPro" id="IPR027417">
    <property type="entry name" value="P-loop_NTPase"/>
</dbReference>
<dbReference type="Gene3D" id="1.10.8.60">
    <property type="match status" value="1"/>
</dbReference>
<dbReference type="GO" id="GO:0005759">
    <property type="term" value="C:mitochondrial matrix"/>
    <property type="evidence" value="ECO:0007669"/>
    <property type="project" value="TreeGrafter"/>
</dbReference>
<evidence type="ECO:0000313" key="12">
    <source>
        <dbReference type="Proteomes" id="UP000031516"/>
    </source>
</evidence>
<dbReference type="Pfam" id="PF10431">
    <property type="entry name" value="ClpB_D2-small"/>
    <property type="match status" value="1"/>
</dbReference>
<dbReference type="FunFam" id="3.40.50.300:FF:000010">
    <property type="entry name" value="Chaperone clpB 1, putative"/>
    <property type="match status" value="1"/>
</dbReference>
<comment type="caution">
    <text evidence="11">The sequence shown here is derived from an EMBL/GenBank/DDBJ whole genome shotgun (WGS) entry which is preliminary data.</text>
</comment>
<evidence type="ECO:0000256" key="4">
    <source>
        <dbReference type="ARBA" id="ARBA00022840"/>
    </source>
</evidence>
<dbReference type="PRINTS" id="PR00300">
    <property type="entry name" value="CLPPROTEASEA"/>
</dbReference>
<dbReference type="InterPro" id="IPR001270">
    <property type="entry name" value="ClpA/B"/>
</dbReference>
<sequence>MLRSAGSLNSTLSRTRLLRNVKVSHSNIYDGDAAMARRLFGCLVQRIGSPSIETSRGNKSLYGLNGGSRRVNLSIPALSLPANAASVRSYAKNYNLNLNKDQEGGESALKQFGTNLTELAKMGKLDPVIGRDQEISRSIQILSRRTKNNPVLIGRAGVGKTALIDGLAQRIVANEVPDSLKGKELYALDLSSLVAGAKYRGEFEERLKNVLDEIDESNGNIIVFIDEVHMLLGLGKTDGAMDASNILKPRLAKGLRCISATTLDEFKIIEKDPALTRRFQPIILNEPSVHDTISILRGLKEKYEVHHGVRITDAALVSAAVLSDRYINDRFLPDKAIDLVDEACAVLRLQHESKPDSIQTIERAVMTMQIELESLKKETDPVSVERREELESEVDLKKKELERLTEIWDKEKSELDSIKTAKEDLDKLRTELDICQREGNYGKASELRYAKIPELERKVALNGKKDSENNLLHDSVTSEDISKVIAKMTGIPMMTVMKGDKDRLLYMQNSLRERVVGQNDAIDAISDAVRLQRAGLTSKTRPIASFMFLGPTGTGKTELTKALAEFLFDDESNVIRFDMSEFQEKHTVSRLIGAPPGYVLSESGGQLTEAVRRKPYAVVLFDEFEKAHPDVCKVLLQVLDEGKLTDSQGHQVDFRNTIIVMTSNIGQDILLSDTEMGDDGKVSKSTKRSVIDAVKKNYPPEFVNRIDELIVFNRLSKEVLRSIVDIRLKEIQERLNDKRMTLTLTDAAKDWLTERGYDPLYGARPLNRLIHKQILNPMAMQLLRGQLRHDETVNVTIKEDKLIVEPNHEPELNKSTENDAPPDTK</sequence>
<feature type="region of interest" description="Disordered" evidence="8">
    <location>
        <begin position="804"/>
        <end position="825"/>
    </location>
</feature>
<gene>
    <name evidence="11" type="ORF">KLDO_g3087</name>
</gene>
<evidence type="ECO:0000256" key="7">
    <source>
        <dbReference type="SAM" id="Coils"/>
    </source>
</evidence>
<dbReference type="InterPro" id="IPR003593">
    <property type="entry name" value="AAA+_ATPase"/>
</dbReference>
<evidence type="ECO:0000256" key="2">
    <source>
        <dbReference type="ARBA" id="ARBA00022737"/>
    </source>
</evidence>